<evidence type="ECO:0000313" key="2">
    <source>
        <dbReference type="EMBL" id="AHM56915.1"/>
    </source>
</evidence>
<keyword evidence="3" id="KW-1185">Reference proteome</keyword>
<organism evidence="2 3">
    <name type="scientific">Peptoclostridium acidaminophilum DSM 3953</name>
    <dbReference type="NCBI Taxonomy" id="1286171"/>
    <lineage>
        <taxon>Bacteria</taxon>
        <taxon>Bacillati</taxon>
        <taxon>Bacillota</taxon>
        <taxon>Clostridia</taxon>
        <taxon>Peptostreptococcales</taxon>
        <taxon>Peptoclostridiaceae</taxon>
        <taxon>Peptoclostridium</taxon>
    </lineage>
</organism>
<keyword evidence="1" id="KW-1133">Transmembrane helix</keyword>
<keyword evidence="1" id="KW-0472">Membrane</keyword>
<protein>
    <submittedName>
        <fullName evidence="2">Uncharacterized protein</fullName>
    </submittedName>
</protein>
<accession>W8T7N8</accession>
<dbReference type="EMBL" id="CP007452">
    <property type="protein sequence ID" value="AHM56915.1"/>
    <property type="molecule type" value="Genomic_DNA"/>
</dbReference>
<dbReference type="STRING" id="1286171.EAL2_c16200"/>
<sequence>MFLLFQGINIIIATVMLAIPVAACIYVIKRLSIKTSQNDDFSGRVAALEKKVEELEDYINNSFR</sequence>
<name>W8T7N8_PEPAC</name>
<reference evidence="2 3" key="1">
    <citation type="journal article" date="2014" name="Genome Announc.">
        <title>Complete Genome Sequence of Amino Acid-Utilizing Eubacterium acidaminophilum al-2 (DSM 3953).</title>
        <authorList>
            <person name="Poehlein A."/>
            <person name="Andreesen J.R."/>
            <person name="Daniel R."/>
        </authorList>
    </citation>
    <scope>NUCLEOTIDE SEQUENCE [LARGE SCALE GENOMIC DNA]</scope>
    <source>
        <strain evidence="2 3">DSM 3953</strain>
    </source>
</reference>
<dbReference type="AlphaFoldDB" id="W8T7N8"/>
<feature type="transmembrane region" description="Helical" evidence="1">
    <location>
        <begin position="6"/>
        <end position="28"/>
    </location>
</feature>
<proteinExistence type="predicted"/>
<dbReference type="OrthoDB" id="1757381at2"/>
<dbReference type="Proteomes" id="UP000019591">
    <property type="component" value="Chromosome"/>
</dbReference>
<gene>
    <name evidence="2" type="ORF">EAL2_c16200</name>
</gene>
<dbReference type="RefSeq" id="WP_025435891.1">
    <property type="nucleotide sequence ID" value="NZ_CP007452.1"/>
</dbReference>
<evidence type="ECO:0000256" key="1">
    <source>
        <dbReference type="SAM" id="Phobius"/>
    </source>
</evidence>
<dbReference type="PATRIC" id="fig|1286171.3.peg.1571"/>
<dbReference type="KEGG" id="eac:EAL2_c16200"/>
<dbReference type="HOGENOM" id="CLU_2861050_0_0_9"/>
<keyword evidence="1" id="KW-0812">Transmembrane</keyword>
<evidence type="ECO:0000313" key="3">
    <source>
        <dbReference type="Proteomes" id="UP000019591"/>
    </source>
</evidence>